<dbReference type="Proteomes" id="UP000031668">
    <property type="component" value="Unassembled WGS sequence"/>
</dbReference>
<proteinExistence type="predicted"/>
<gene>
    <name evidence="1" type="ORF">RF11_01212</name>
</gene>
<evidence type="ECO:0000313" key="2">
    <source>
        <dbReference type="Proteomes" id="UP000031668"/>
    </source>
</evidence>
<dbReference type="EMBL" id="JWZT01004690">
    <property type="protein sequence ID" value="KII63356.1"/>
    <property type="molecule type" value="Genomic_DNA"/>
</dbReference>
<organism evidence="1 2">
    <name type="scientific">Thelohanellus kitauei</name>
    <name type="common">Myxosporean</name>
    <dbReference type="NCBI Taxonomy" id="669202"/>
    <lineage>
        <taxon>Eukaryota</taxon>
        <taxon>Metazoa</taxon>
        <taxon>Cnidaria</taxon>
        <taxon>Myxozoa</taxon>
        <taxon>Myxosporea</taxon>
        <taxon>Bivalvulida</taxon>
        <taxon>Platysporina</taxon>
        <taxon>Myxobolidae</taxon>
        <taxon>Thelohanellus</taxon>
    </lineage>
</organism>
<evidence type="ECO:0000313" key="1">
    <source>
        <dbReference type="EMBL" id="KII63356.1"/>
    </source>
</evidence>
<dbReference type="AlphaFoldDB" id="A0A0C2MNY9"/>
<protein>
    <submittedName>
        <fullName evidence="1">Uncharacterized protein</fullName>
    </submittedName>
</protein>
<reference evidence="1 2" key="1">
    <citation type="journal article" date="2014" name="Genome Biol. Evol.">
        <title>The genome of the myxosporean Thelohanellus kitauei shows adaptations to nutrient acquisition within its fish host.</title>
        <authorList>
            <person name="Yang Y."/>
            <person name="Xiong J."/>
            <person name="Zhou Z."/>
            <person name="Huo F."/>
            <person name="Miao W."/>
            <person name="Ran C."/>
            <person name="Liu Y."/>
            <person name="Zhang J."/>
            <person name="Feng J."/>
            <person name="Wang M."/>
            <person name="Wang M."/>
            <person name="Wang L."/>
            <person name="Yao B."/>
        </authorList>
    </citation>
    <scope>NUCLEOTIDE SEQUENCE [LARGE SCALE GENOMIC DNA]</scope>
    <source>
        <strain evidence="1">Wuqing</strain>
    </source>
</reference>
<accession>A0A0C2MNY9</accession>
<sequence>MYHGSDKCCRIIACIKVSNVRMVLIFFDLWSYNPINCVWKRYEPPIDTRNHCASFSICLAQALVIINDLLTAPFKFDITCEKSEIICPHSDDYDENRPLPKHEYLLLYYNGFLYLLETT</sequence>
<keyword evidence="2" id="KW-1185">Reference proteome</keyword>
<dbReference type="OrthoDB" id="5953725at2759"/>
<name>A0A0C2MNY9_THEKT</name>
<comment type="caution">
    <text evidence="1">The sequence shown here is derived from an EMBL/GenBank/DDBJ whole genome shotgun (WGS) entry which is preliminary data.</text>
</comment>